<gene>
    <name evidence="2" type="ORF">FHS82_001293</name>
</gene>
<evidence type="ECO:0000313" key="3">
    <source>
        <dbReference type="Proteomes" id="UP001429580"/>
    </source>
</evidence>
<organism evidence="2 3">
    <name type="scientific">Pseudochelatococcus lubricantis</name>
    <dbReference type="NCBI Taxonomy" id="1538102"/>
    <lineage>
        <taxon>Bacteria</taxon>
        <taxon>Pseudomonadati</taxon>
        <taxon>Pseudomonadota</taxon>
        <taxon>Alphaproteobacteria</taxon>
        <taxon>Hyphomicrobiales</taxon>
        <taxon>Chelatococcaceae</taxon>
        <taxon>Pseudochelatococcus</taxon>
    </lineage>
</organism>
<dbReference type="InterPro" id="IPR011008">
    <property type="entry name" value="Dimeric_a/b-barrel"/>
</dbReference>
<dbReference type="Gene3D" id="3.30.70.100">
    <property type="match status" value="1"/>
</dbReference>
<evidence type="ECO:0000259" key="1">
    <source>
        <dbReference type="Pfam" id="PF07110"/>
    </source>
</evidence>
<sequence>MTPIKMFVTIRSKPHLSKQQFHDHWRHPHGTWGRGIRNLTSYVQSHRMDTPHLRAAQAELDGVVEVGLENAEDVAGLSTDKAYREYLQADEPNFVENIGLSFMNEDVLRSGERPTEGHSDGRWLWRESEQPVSIKLIQVITNVGREPWKSDDERAIGQALAATRHVIATPDPALHPMNEPSAIVAIRQLWWPTYTAFETGISQSQTVWQELTAQAAGRYSGLFQAERFF</sequence>
<keyword evidence="3" id="KW-1185">Reference proteome</keyword>
<dbReference type="EMBL" id="JAASQI010000002">
    <property type="protein sequence ID" value="NIJ57467.1"/>
    <property type="molecule type" value="Genomic_DNA"/>
</dbReference>
<dbReference type="RefSeq" id="WP_166950014.1">
    <property type="nucleotide sequence ID" value="NZ_JAASQI010000002.1"/>
</dbReference>
<reference evidence="2 3" key="1">
    <citation type="submission" date="2020-03" db="EMBL/GenBank/DDBJ databases">
        <title>Genomic Encyclopedia of Type Strains, Phase IV (KMG-IV): sequencing the most valuable type-strain genomes for metagenomic binning, comparative biology and taxonomic classification.</title>
        <authorList>
            <person name="Goeker M."/>
        </authorList>
    </citation>
    <scope>NUCLEOTIDE SEQUENCE [LARGE SCALE GENOMIC DNA]</scope>
    <source>
        <strain evidence="2 3">DSM 103870</strain>
    </source>
</reference>
<dbReference type="SUPFAM" id="SSF54909">
    <property type="entry name" value="Dimeric alpha+beta barrel"/>
    <property type="match status" value="1"/>
</dbReference>
<comment type="caution">
    <text evidence="2">The sequence shown here is derived from an EMBL/GenBank/DDBJ whole genome shotgun (WGS) entry which is preliminary data.</text>
</comment>
<evidence type="ECO:0000313" key="2">
    <source>
        <dbReference type="EMBL" id="NIJ57467.1"/>
    </source>
</evidence>
<proteinExistence type="predicted"/>
<accession>A0ABX0UWZ2</accession>
<dbReference type="Proteomes" id="UP001429580">
    <property type="component" value="Unassembled WGS sequence"/>
</dbReference>
<feature type="domain" description="EthD" evidence="1">
    <location>
        <begin position="13"/>
        <end position="96"/>
    </location>
</feature>
<name>A0ABX0UWZ2_9HYPH</name>
<dbReference type="Pfam" id="PF07110">
    <property type="entry name" value="EthD"/>
    <property type="match status" value="1"/>
</dbReference>
<dbReference type="InterPro" id="IPR009799">
    <property type="entry name" value="EthD_dom"/>
</dbReference>
<protein>
    <recommendedName>
        <fullName evidence="1">EthD domain-containing protein</fullName>
    </recommendedName>
</protein>